<evidence type="ECO:0000313" key="3">
    <source>
        <dbReference type="Proteomes" id="UP000306196"/>
    </source>
</evidence>
<dbReference type="GO" id="GO:0016787">
    <property type="term" value="F:hydrolase activity"/>
    <property type="evidence" value="ECO:0007669"/>
    <property type="project" value="UniProtKB-KW"/>
</dbReference>
<protein>
    <submittedName>
        <fullName evidence="2">MBL fold metallo-hydrolase</fullName>
    </submittedName>
</protein>
<sequence>MTCGTQFPATFGPPKECPICLDERQYVGLDGQQWTTLEKMRRGGWRNVYRGQGPNLIGIGTEPKFGIGQRALLLRTPQGNVLWDCISYLDEQTVAAIQNLGGISAIAISHPHYYTSMIEWSQAFGNAPVYLHESDRQWVIRPDKCIEFWSGETKSIGDGLTLLRTGGHFVGFQVLHWRDGAGGGGALLAGDQPQVAADRNWVSFMYSYPNFIPLNRPAIERIVRVLAPYEFDRLYGPFWQSIVSANAKEVVKRSADRYLKAIRG</sequence>
<evidence type="ECO:0000313" key="2">
    <source>
        <dbReference type="EMBL" id="TLD72487.1"/>
    </source>
</evidence>
<reference evidence="2 3" key="1">
    <citation type="submission" date="2019-05" db="EMBL/GenBank/DDBJ databases">
        <title>Verrucobacter flavum gen. nov., sp. nov. a new member of the family Verrucomicrobiaceae.</title>
        <authorList>
            <person name="Szuroczki S."/>
            <person name="Abbaszade G."/>
            <person name="Szabo A."/>
            <person name="Felfoldi T."/>
            <person name="Schumann P."/>
            <person name="Boka K."/>
            <person name="Keki Z."/>
            <person name="Toumi M."/>
            <person name="Toth E."/>
        </authorList>
    </citation>
    <scope>NUCLEOTIDE SEQUENCE [LARGE SCALE GENOMIC DNA]</scope>
    <source>
        <strain evidence="2 3">MG-N-17</strain>
    </source>
</reference>
<accession>A0A5R8KJQ8</accession>
<dbReference type="SUPFAM" id="SSF56281">
    <property type="entry name" value="Metallo-hydrolase/oxidoreductase"/>
    <property type="match status" value="1"/>
</dbReference>
<dbReference type="PANTHER" id="PTHR36839:SF1">
    <property type="entry name" value="METALLO-BETA-LACTAMASE FAMILY PROTEIN (AFU_ORTHOLOGUE AFUA_5G12770)"/>
    <property type="match status" value="1"/>
</dbReference>
<keyword evidence="3" id="KW-1185">Reference proteome</keyword>
<dbReference type="PANTHER" id="PTHR36839">
    <property type="entry name" value="METALLO-BETA-LACTAMASE FAMILY PROTEIN (AFU_ORTHOLOGUE AFUA_5G12770)"/>
    <property type="match status" value="1"/>
</dbReference>
<comment type="caution">
    <text evidence="2">The sequence shown here is derived from an EMBL/GenBank/DDBJ whole genome shotgun (WGS) entry which is preliminary data.</text>
</comment>
<dbReference type="SMART" id="SM00849">
    <property type="entry name" value="Lactamase_B"/>
    <property type="match status" value="1"/>
</dbReference>
<dbReference type="Proteomes" id="UP000306196">
    <property type="component" value="Unassembled WGS sequence"/>
</dbReference>
<keyword evidence="2" id="KW-0378">Hydrolase</keyword>
<evidence type="ECO:0000259" key="1">
    <source>
        <dbReference type="SMART" id="SM00849"/>
    </source>
</evidence>
<dbReference type="Gene3D" id="3.60.15.10">
    <property type="entry name" value="Ribonuclease Z/Hydroxyacylglutathione hydrolase-like"/>
    <property type="match status" value="1"/>
</dbReference>
<organism evidence="2 3">
    <name type="scientific">Phragmitibacter flavus</name>
    <dbReference type="NCBI Taxonomy" id="2576071"/>
    <lineage>
        <taxon>Bacteria</taxon>
        <taxon>Pseudomonadati</taxon>
        <taxon>Verrucomicrobiota</taxon>
        <taxon>Verrucomicrobiia</taxon>
        <taxon>Verrucomicrobiales</taxon>
        <taxon>Verrucomicrobiaceae</taxon>
        <taxon>Phragmitibacter</taxon>
    </lineage>
</organism>
<name>A0A5R8KJQ8_9BACT</name>
<dbReference type="EMBL" id="VAUV01000002">
    <property type="protein sequence ID" value="TLD72487.1"/>
    <property type="molecule type" value="Genomic_DNA"/>
</dbReference>
<proteinExistence type="predicted"/>
<dbReference type="InterPro" id="IPR001279">
    <property type="entry name" value="Metallo-B-lactamas"/>
</dbReference>
<dbReference type="AlphaFoldDB" id="A0A5R8KJQ8"/>
<gene>
    <name evidence="2" type="ORF">FEM03_02525</name>
</gene>
<feature type="domain" description="Metallo-beta-lactamase" evidence="1">
    <location>
        <begin position="68"/>
        <end position="238"/>
    </location>
</feature>
<dbReference type="InterPro" id="IPR036866">
    <property type="entry name" value="RibonucZ/Hydroxyglut_hydro"/>
</dbReference>
<dbReference type="OrthoDB" id="2373347at2"/>